<feature type="domain" description="R3H" evidence="2">
    <location>
        <begin position="30"/>
        <end position="95"/>
    </location>
</feature>
<evidence type="ECO:0000313" key="3">
    <source>
        <dbReference type="EMBL" id="KAF6729020.1"/>
    </source>
</evidence>
<comment type="caution">
    <text evidence="3">The sequence shown here is derived from an EMBL/GenBank/DDBJ whole genome shotgun (WGS) entry which is preliminary data.</text>
</comment>
<gene>
    <name evidence="3" type="ORF">FQA47_011612</name>
</gene>
<feature type="compositionally biased region" description="Basic and acidic residues" evidence="1">
    <location>
        <begin position="110"/>
        <end position="129"/>
    </location>
</feature>
<feature type="compositionally biased region" description="Polar residues" evidence="1">
    <location>
        <begin position="198"/>
        <end position="207"/>
    </location>
</feature>
<dbReference type="SMART" id="SM00393">
    <property type="entry name" value="R3H"/>
    <property type="match status" value="1"/>
</dbReference>
<feature type="region of interest" description="Disordered" evidence="1">
    <location>
        <begin position="99"/>
        <end position="216"/>
    </location>
</feature>
<accession>A0A834F8L2</accession>
<sequence length="411" mass="46417">MELAMKRERLSRCTLALPGFDDIYLSKEETQFVDAVMEELETYQAKSSPKGVLLFPPLPSRLRFLIHKTAEELSHLTTFSVGESCWRRVVVCSSELRKMEVDEDSDSDHEDGVCEKPPRFHRQKEERTKARPSVPAQSRTPKRPDQPLYLPRAARHRLSLQSSPAGRKESQSSARHPVSVSGPSQSGYDHEAAESDADTSGNNSASCPQEERPPSELSLCHREDPVLEQTQSCLSELSLEQRETAETESSDQSREMEYLTKLIKAHLKEADCVSVDHAHNDYSAYENLFCSDNFRHVIEIYNFPVAFQTQDLLDAFTEYSSGGMKIKWVDDTHALGVFSSEEAAQHAVSISHSTLKARALSDGSRKAQRTAVRHLEFLQPVKERPKTDSAVARRMVTRALGVPSRDRVRRF</sequence>
<reference evidence="3" key="1">
    <citation type="journal article" name="BMC Genomics">
        <title>Long-read sequencing and de novo genome assembly of marine medaka (Oryzias melastigma).</title>
        <authorList>
            <person name="Liang P."/>
            <person name="Saqib H.S.A."/>
            <person name="Ni X."/>
            <person name="Shen Y."/>
        </authorList>
    </citation>
    <scope>NUCLEOTIDE SEQUENCE</scope>
    <source>
        <strain evidence="3">Bigg-433</strain>
    </source>
</reference>
<dbReference type="PANTHER" id="PTHR21678:SF6">
    <property type="entry name" value="R3H AND COILED-COIL DOMAIN-CONTAINING PROTEIN 1"/>
    <property type="match status" value="1"/>
</dbReference>
<protein>
    <submittedName>
        <fullName evidence="3">R3H and coiled-coil domain-containing protein 1</fullName>
    </submittedName>
</protein>
<dbReference type="InterPro" id="IPR039884">
    <property type="entry name" value="R3HC1/R3HCL"/>
</dbReference>
<dbReference type="InterPro" id="IPR001374">
    <property type="entry name" value="R3H_dom"/>
</dbReference>
<dbReference type="InterPro" id="IPR036867">
    <property type="entry name" value="R3H_dom_sf"/>
</dbReference>
<dbReference type="Proteomes" id="UP000646548">
    <property type="component" value="Unassembled WGS sequence"/>
</dbReference>
<proteinExistence type="predicted"/>
<dbReference type="GO" id="GO:0003676">
    <property type="term" value="F:nucleic acid binding"/>
    <property type="evidence" value="ECO:0007669"/>
    <property type="project" value="UniProtKB-UniRule"/>
</dbReference>
<organism evidence="3 4">
    <name type="scientific">Oryzias melastigma</name>
    <name type="common">Marine medaka</name>
    <dbReference type="NCBI Taxonomy" id="30732"/>
    <lineage>
        <taxon>Eukaryota</taxon>
        <taxon>Metazoa</taxon>
        <taxon>Chordata</taxon>
        <taxon>Craniata</taxon>
        <taxon>Vertebrata</taxon>
        <taxon>Euteleostomi</taxon>
        <taxon>Actinopterygii</taxon>
        <taxon>Neopterygii</taxon>
        <taxon>Teleostei</taxon>
        <taxon>Neoteleostei</taxon>
        <taxon>Acanthomorphata</taxon>
        <taxon>Ovalentaria</taxon>
        <taxon>Atherinomorphae</taxon>
        <taxon>Beloniformes</taxon>
        <taxon>Adrianichthyidae</taxon>
        <taxon>Oryziinae</taxon>
        <taxon>Oryzias</taxon>
    </lineage>
</organism>
<dbReference type="InterPro" id="IPR035979">
    <property type="entry name" value="RBD_domain_sf"/>
</dbReference>
<evidence type="ECO:0000256" key="1">
    <source>
        <dbReference type="SAM" id="MobiDB-lite"/>
    </source>
</evidence>
<dbReference type="AlphaFoldDB" id="A0A834F8L2"/>
<dbReference type="PROSITE" id="PS51061">
    <property type="entry name" value="R3H"/>
    <property type="match status" value="1"/>
</dbReference>
<dbReference type="InterPro" id="IPR012677">
    <property type="entry name" value="Nucleotide-bd_a/b_plait_sf"/>
</dbReference>
<dbReference type="PANTHER" id="PTHR21678">
    <property type="entry name" value="GROWTH INHIBITION AND DIFFERENTIATION RELATED PROTEIN 88"/>
    <property type="match status" value="1"/>
</dbReference>
<dbReference type="Pfam" id="PF01424">
    <property type="entry name" value="R3H"/>
    <property type="match status" value="1"/>
</dbReference>
<dbReference type="SUPFAM" id="SSF82708">
    <property type="entry name" value="R3H domain"/>
    <property type="match status" value="1"/>
</dbReference>
<name>A0A834F8L2_ORYME</name>
<dbReference type="Gene3D" id="3.30.70.330">
    <property type="match status" value="1"/>
</dbReference>
<dbReference type="EMBL" id="WKFB01000268">
    <property type="protein sequence ID" value="KAF6729020.1"/>
    <property type="molecule type" value="Genomic_DNA"/>
</dbReference>
<evidence type="ECO:0000259" key="2">
    <source>
        <dbReference type="PROSITE" id="PS51061"/>
    </source>
</evidence>
<evidence type="ECO:0000313" key="4">
    <source>
        <dbReference type="Proteomes" id="UP000646548"/>
    </source>
</evidence>
<dbReference type="Gene3D" id="3.30.1370.50">
    <property type="entry name" value="R3H-like domain"/>
    <property type="match status" value="1"/>
</dbReference>
<dbReference type="SUPFAM" id="SSF54928">
    <property type="entry name" value="RNA-binding domain, RBD"/>
    <property type="match status" value="1"/>
</dbReference>